<keyword evidence="2 4" id="KW-0689">Ribosomal protein</keyword>
<dbReference type="FunFam" id="2.40.50.140:FF:000025">
    <property type="entry name" value="40S ribosomal protein S28"/>
    <property type="match status" value="1"/>
</dbReference>
<dbReference type="InterPro" id="IPR012340">
    <property type="entry name" value="NA-bd_OB-fold"/>
</dbReference>
<dbReference type="InterPro" id="IPR000289">
    <property type="entry name" value="Ribosomal_eS28"/>
</dbReference>
<dbReference type="OrthoDB" id="10258930at2759"/>
<dbReference type="Proteomes" id="UP000028582">
    <property type="component" value="Unassembled WGS sequence"/>
</dbReference>
<evidence type="ECO:0000313" key="5">
    <source>
        <dbReference type="Proteomes" id="UP000028582"/>
    </source>
</evidence>
<accession>A0A081ALE6</accession>
<dbReference type="GO" id="GO:0003735">
    <property type="term" value="F:structural constituent of ribosome"/>
    <property type="evidence" value="ECO:0007669"/>
    <property type="project" value="InterPro"/>
</dbReference>
<dbReference type="CDD" id="cd04457">
    <property type="entry name" value="S1_S28E"/>
    <property type="match status" value="1"/>
</dbReference>
<proteinExistence type="inferred from homology"/>
<dbReference type="GO" id="GO:0022627">
    <property type="term" value="C:cytosolic small ribosomal subunit"/>
    <property type="evidence" value="ECO:0007669"/>
    <property type="project" value="TreeGrafter"/>
</dbReference>
<protein>
    <submittedName>
        <fullName evidence="4">40S ribosomal protein S28</fullName>
    </submittedName>
</protein>
<reference evidence="4 5" key="1">
    <citation type="submission" date="2013-11" db="EMBL/GenBank/DDBJ databases">
        <title>The Genome Sequence of Phytophthora parasitica P1976.</title>
        <authorList>
            <consortium name="The Broad Institute Genomics Platform"/>
            <person name="Russ C."/>
            <person name="Tyler B."/>
            <person name="Panabieres F."/>
            <person name="Shan W."/>
            <person name="Tripathy S."/>
            <person name="Grunwald N."/>
            <person name="Machado M."/>
            <person name="Johnson C.S."/>
            <person name="Walker B."/>
            <person name="Young S."/>
            <person name="Zeng Q."/>
            <person name="Gargeya S."/>
            <person name="Fitzgerald M."/>
            <person name="Haas B."/>
            <person name="Abouelleil A."/>
            <person name="Allen A.W."/>
            <person name="Alvarado L."/>
            <person name="Arachchi H.M."/>
            <person name="Berlin A.M."/>
            <person name="Chapman S.B."/>
            <person name="Gainer-Dewar J."/>
            <person name="Goldberg J."/>
            <person name="Griggs A."/>
            <person name="Gujja S."/>
            <person name="Hansen M."/>
            <person name="Howarth C."/>
            <person name="Imamovic A."/>
            <person name="Ireland A."/>
            <person name="Larimer J."/>
            <person name="McCowan C."/>
            <person name="Murphy C."/>
            <person name="Pearson M."/>
            <person name="Poon T.W."/>
            <person name="Priest M."/>
            <person name="Roberts A."/>
            <person name="Saif S."/>
            <person name="Shea T."/>
            <person name="Sisk P."/>
            <person name="Sykes S."/>
            <person name="Wortman J."/>
            <person name="Nusbaum C."/>
            <person name="Birren B."/>
        </authorList>
    </citation>
    <scope>NUCLEOTIDE SEQUENCE [LARGE SCALE GENOMIC DNA]</scope>
    <source>
        <strain evidence="4 5">P1976</strain>
    </source>
</reference>
<dbReference type="PANTHER" id="PTHR10769">
    <property type="entry name" value="40S RIBOSOMAL PROTEIN S28"/>
    <property type="match status" value="1"/>
</dbReference>
<dbReference type="Gene3D" id="2.40.50.140">
    <property type="entry name" value="Nucleic acid-binding proteins"/>
    <property type="match status" value="1"/>
</dbReference>
<dbReference type="SUPFAM" id="SSF50249">
    <property type="entry name" value="Nucleic acid-binding proteins"/>
    <property type="match status" value="1"/>
</dbReference>
<evidence type="ECO:0000256" key="2">
    <source>
        <dbReference type="ARBA" id="ARBA00022980"/>
    </source>
</evidence>
<dbReference type="PANTHER" id="PTHR10769:SF3">
    <property type="entry name" value="SMALL RIBOSOMAL SUBUNIT PROTEIN ES28"/>
    <property type="match status" value="1"/>
</dbReference>
<gene>
    <name evidence="4" type="ORF">F444_05634</name>
</gene>
<comment type="caution">
    <text evidence="4">The sequence shown here is derived from an EMBL/GenBank/DDBJ whole genome shotgun (WGS) entry which is preliminary data.</text>
</comment>
<evidence type="ECO:0000313" key="4">
    <source>
        <dbReference type="EMBL" id="ETO79707.1"/>
    </source>
</evidence>
<keyword evidence="3" id="KW-0687">Ribonucleoprotein</keyword>
<dbReference type="AlphaFoldDB" id="A0A081ALE6"/>
<evidence type="ECO:0000256" key="1">
    <source>
        <dbReference type="ARBA" id="ARBA00005943"/>
    </source>
</evidence>
<name>A0A081ALE6_PHYNI</name>
<evidence type="ECO:0000256" key="3">
    <source>
        <dbReference type="ARBA" id="ARBA00023274"/>
    </source>
</evidence>
<dbReference type="GO" id="GO:0000028">
    <property type="term" value="P:ribosomal small subunit assembly"/>
    <property type="evidence" value="ECO:0007669"/>
    <property type="project" value="TreeGrafter"/>
</dbReference>
<dbReference type="EMBL" id="ANJA01001075">
    <property type="protein sequence ID" value="ETO79707.1"/>
    <property type="molecule type" value="Genomic_DNA"/>
</dbReference>
<comment type="similarity">
    <text evidence="1">Belongs to the eukaryotic ribosomal protein eS28 family.</text>
</comment>
<dbReference type="GO" id="GO:0006412">
    <property type="term" value="P:translation"/>
    <property type="evidence" value="ECO:0007669"/>
    <property type="project" value="InterPro"/>
</dbReference>
<sequence length="67" mass="7809">MDAPRDYMLAKVVNVLGRTGNTGNVTQVRVEFLQDDKRKIIRNVKGPVREGDILCLLEWEREARRLR</sequence>
<dbReference type="HAMAP" id="MF_00292">
    <property type="entry name" value="Ribosomal_eS28"/>
    <property type="match status" value="1"/>
</dbReference>
<dbReference type="GO" id="GO:0030490">
    <property type="term" value="P:maturation of SSU-rRNA"/>
    <property type="evidence" value="ECO:0007669"/>
    <property type="project" value="TreeGrafter"/>
</dbReference>
<organism evidence="4 5">
    <name type="scientific">Phytophthora nicotianae P1976</name>
    <dbReference type="NCBI Taxonomy" id="1317066"/>
    <lineage>
        <taxon>Eukaryota</taxon>
        <taxon>Sar</taxon>
        <taxon>Stramenopiles</taxon>
        <taxon>Oomycota</taxon>
        <taxon>Peronosporomycetes</taxon>
        <taxon>Peronosporales</taxon>
        <taxon>Peronosporaceae</taxon>
        <taxon>Phytophthora</taxon>
    </lineage>
</organism>
<dbReference type="Pfam" id="PF01200">
    <property type="entry name" value="Ribosomal_S28e"/>
    <property type="match status" value="1"/>
</dbReference>